<evidence type="ECO:0000256" key="1">
    <source>
        <dbReference type="SAM" id="Coils"/>
    </source>
</evidence>
<comment type="caution">
    <text evidence="2">The sequence shown here is derived from an EMBL/GenBank/DDBJ whole genome shotgun (WGS) entry which is preliminary data.</text>
</comment>
<accession>A0A8S1S2Z8</accession>
<keyword evidence="3" id="KW-1185">Reference proteome</keyword>
<dbReference type="EMBL" id="CAJJDO010000003">
    <property type="protein sequence ID" value="CAD8133972.1"/>
    <property type="molecule type" value="Genomic_DNA"/>
</dbReference>
<feature type="coiled-coil region" evidence="1">
    <location>
        <begin position="106"/>
        <end position="134"/>
    </location>
</feature>
<evidence type="ECO:0000313" key="2">
    <source>
        <dbReference type="EMBL" id="CAD8133972.1"/>
    </source>
</evidence>
<name>A0A8S1S2Z8_9CILI</name>
<dbReference type="AlphaFoldDB" id="A0A8S1S2Z8"/>
<proteinExistence type="predicted"/>
<keyword evidence="1" id="KW-0175">Coiled coil</keyword>
<sequence>MSLNCPNKQFNSEYYTLLNGLEQSFFKEETDQKDLMQLILSIAHLVEYFDLKKDPLKDYFLEKMQFILSRPFTICNLKKKEDDTSNIEMKKSRFSHFSQNVQKLEMQSLLQSNSEENEERIKLLQEDYEKQLKDQTLLVQMDLNHQMGKLKNKLLHRKNKSLFSPSCRINNEEDQFKRQNRQNTCQSPNSQNSQMEQFCLDDACPNVTLQNQ</sequence>
<organism evidence="2 3">
    <name type="scientific">Paramecium pentaurelia</name>
    <dbReference type="NCBI Taxonomy" id="43138"/>
    <lineage>
        <taxon>Eukaryota</taxon>
        <taxon>Sar</taxon>
        <taxon>Alveolata</taxon>
        <taxon>Ciliophora</taxon>
        <taxon>Intramacronucleata</taxon>
        <taxon>Oligohymenophorea</taxon>
        <taxon>Peniculida</taxon>
        <taxon>Parameciidae</taxon>
        <taxon>Paramecium</taxon>
    </lineage>
</organism>
<reference evidence="2" key="1">
    <citation type="submission" date="2021-01" db="EMBL/GenBank/DDBJ databases">
        <authorList>
            <consortium name="Genoscope - CEA"/>
            <person name="William W."/>
        </authorList>
    </citation>
    <scope>NUCLEOTIDE SEQUENCE</scope>
</reference>
<dbReference type="OrthoDB" id="299705at2759"/>
<protein>
    <submittedName>
        <fullName evidence="2">Uncharacterized protein</fullName>
    </submittedName>
</protein>
<evidence type="ECO:0000313" key="3">
    <source>
        <dbReference type="Proteomes" id="UP000689195"/>
    </source>
</evidence>
<gene>
    <name evidence="2" type="ORF">PPENT_87.1.T0030068</name>
</gene>
<dbReference type="Proteomes" id="UP000689195">
    <property type="component" value="Unassembled WGS sequence"/>
</dbReference>